<dbReference type="GO" id="GO:0043161">
    <property type="term" value="P:proteasome-mediated ubiquitin-dependent protein catabolic process"/>
    <property type="evidence" value="ECO:0007669"/>
    <property type="project" value="TreeGrafter"/>
</dbReference>
<dbReference type="InterPro" id="IPR001680">
    <property type="entry name" value="WD40_rpt"/>
</dbReference>
<dbReference type="SUPFAM" id="SSF50978">
    <property type="entry name" value="WD40 repeat-like"/>
    <property type="match status" value="1"/>
</dbReference>
<dbReference type="InterPro" id="IPR036322">
    <property type="entry name" value="WD40_repeat_dom_sf"/>
</dbReference>
<protein>
    <submittedName>
        <fullName evidence="2">DNA excision repair protein ERCC-8 like protein</fullName>
    </submittedName>
</protein>
<dbReference type="InterPro" id="IPR042238">
    <property type="entry name" value="Rad28/ERCC8/Ckn1/ATCSA-1"/>
</dbReference>
<dbReference type="Pfam" id="PF00400">
    <property type="entry name" value="WD40"/>
    <property type="match status" value="3"/>
</dbReference>
<dbReference type="GO" id="GO:0031464">
    <property type="term" value="C:Cul4A-RING E3 ubiquitin ligase complex"/>
    <property type="evidence" value="ECO:0007669"/>
    <property type="project" value="TreeGrafter"/>
</dbReference>
<dbReference type="PANTHER" id="PTHR46202">
    <property type="entry name" value="DNA EXCISION REPAIR PROTEIN ERCC-8"/>
    <property type="match status" value="1"/>
</dbReference>
<dbReference type="EMBL" id="JABXBU010000011">
    <property type="protein sequence ID" value="KAF8791035.1"/>
    <property type="molecule type" value="Genomic_DNA"/>
</dbReference>
<dbReference type="Proteomes" id="UP000807504">
    <property type="component" value="Unassembled WGS sequence"/>
</dbReference>
<evidence type="ECO:0000313" key="2">
    <source>
        <dbReference type="EMBL" id="KAF8791035.1"/>
    </source>
</evidence>
<sequence length="364" mass="40905">MNFLKEFELLQSGLKGGHSFQASIVTNRVANLEICKRPSIFHKDTATFTSLDVHYKEDECRMLAGASNGDINIYTWNINSGTYTTDLKKILGRRPSERMEYKTVQWHTFNCNKFLATDRDREIKIFDVNNDSNAEIKMCFDINISGFNMSSGANKNLIAVARKDPYIHIIDIRSSPTICLSVEASPVAVSSVRWSTKSDEIFAIGSVDGTISLWDFRFPEQSLGGPLKKENSTTAHDGEVDSLRFTNDGLFLVSHGLDNRIHVWNATSGKAFDVDFGAIPSARKPYPVSIDMCYDSKPPVLFVPSRDCIIMYNLFTGDRIKTLMGHTNFVSCCAYRSSSNELFSAGTDQKILLWTPRGHIQMEE</sequence>
<feature type="repeat" description="WD" evidence="1">
    <location>
        <begin position="233"/>
        <end position="274"/>
    </location>
</feature>
<dbReference type="GO" id="GO:0006283">
    <property type="term" value="P:transcription-coupled nucleotide-excision repair"/>
    <property type="evidence" value="ECO:0007669"/>
    <property type="project" value="InterPro"/>
</dbReference>
<dbReference type="GO" id="GO:0000209">
    <property type="term" value="P:protein polyubiquitination"/>
    <property type="evidence" value="ECO:0007669"/>
    <property type="project" value="TreeGrafter"/>
</dbReference>
<dbReference type="Gene3D" id="2.130.10.10">
    <property type="entry name" value="YVTN repeat-like/Quinoprotein amine dehydrogenase"/>
    <property type="match status" value="1"/>
</dbReference>
<dbReference type="InterPro" id="IPR015943">
    <property type="entry name" value="WD40/YVTN_repeat-like_dom_sf"/>
</dbReference>
<dbReference type="SMART" id="SM00320">
    <property type="entry name" value="WD40"/>
    <property type="match status" value="5"/>
</dbReference>
<dbReference type="GO" id="GO:0000109">
    <property type="term" value="C:nucleotide-excision repair complex"/>
    <property type="evidence" value="ECO:0007669"/>
    <property type="project" value="TreeGrafter"/>
</dbReference>
<evidence type="ECO:0000313" key="3">
    <source>
        <dbReference type="Proteomes" id="UP000807504"/>
    </source>
</evidence>
<feature type="repeat" description="WD" evidence="1">
    <location>
        <begin position="323"/>
        <end position="354"/>
    </location>
</feature>
<dbReference type="AlphaFoldDB" id="A0A8T0FKY5"/>
<name>A0A8T0FKY5_ARGBR</name>
<keyword evidence="3" id="KW-1185">Reference proteome</keyword>
<reference evidence="2" key="1">
    <citation type="journal article" date="2020" name="bioRxiv">
        <title>Chromosome-level reference genome of the European wasp spider Argiope bruennichi: a resource for studies on range expansion and evolutionary adaptation.</title>
        <authorList>
            <person name="Sheffer M.M."/>
            <person name="Hoppe A."/>
            <person name="Krehenwinkel H."/>
            <person name="Uhl G."/>
            <person name="Kuss A.W."/>
            <person name="Jensen L."/>
            <person name="Jensen C."/>
            <person name="Gillespie R.G."/>
            <person name="Hoff K.J."/>
            <person name="Prost S."/>
        </authorList>
    </citation>
    <scope>NUCLEOTIDE SEQUENCE</scope>
</reference>
<dbReference type="PANTHER" id="PTHR46202:SF1">
    <property type="entry name" value="DNA EXCISION REPAIR PROTEIN ERCC-8"/>
    <property type="match status" value="1"/>
</dbReference>
<proteinExistence type="predicted"/>
<accession>A0A8T0FKY5</accession>
<keyword evidence="1" id="KW-0853">WD repeat</keyword>
<dbReference type="PROSITE" id="PS50082">
    <property type="entry name" value="WD_REPEATS_2"/>
    <property type="match status" value="3"/>
</dbReference>
<reference evidence="2" key="2">
    <citation type="submission" date="2020-06" db="EMBL/GenBank/DDBJ databases">
        <authorList>
            <person name="Sheffer M."/>
        </authorList>
    </citation>
    <scope>NUCLEOTIDE SEQUENCE</scope>
</reference>
<organism evidence="2 3">
    <name type="scientific">Argiope bruennichi</name>
    <name type="common">Wasp spider</name>
    <name type="synonym">Aranea bruennichi</name>
    <dbReference type="NCBI Taxonomy" id="94029"/>
    <lineage>
        <taxon>Eukaryota</taxon>
        <taxon>Metazoa</taxon>
        <taxon>Ecdysozoa</taxon>
        <taxon>Arthropoda</taxon>
        <taxon>Chelicerata</taxon>
        <taxon>Arachnida</taxon>
        <taxon>Araneae</taxon>
        <taxon>Araneomorphae</taxon>
        <taxon>Entelegynae</taxon>
        <taxon>Araneoidea</taxon>
        <taxon>Araneidae</taxon>
        <taxon>Argiope</taxon>
    </lineage>
</organism>
<feature type="repeat" description="WD" evidence="1">
    <location>
        <begin position="182"/>
        <end position="217"/>
    </location>
</feature>
<comment type="caution">
    <text evidence="2">The sequence shown here is derived from an EMBL/GenBank/DDBJ whole genome shotgun (WGS) entry which is preliminary data.</text>
</comment>
<gene>
    <name evidence="2" type="ORF">HNY73_005967</name>
</gene>
<evidence type="ECO:0000256" key="1">
    <source>
        <dbReference type="PROSITE-ProRule" id="PRU00221"/>
    </source>
</evidence>
<dbReference type="PROSITE" id="PS50294">
    <property type="entry name" value="WD_REPEATS_REGION"/>
    <property type="match status" value="2"/>
</dbReference>